<name>A0ABW8JKU6_9GAMM</name>
<keyword evidence="1" id="KW-0677">Repeat</keyword>
<dbReference type="Pfam" id="PF05593">
    <property type="entry name" value="RHS_repeat"/>
    <property type="match status" value="1"/>
</dbReference>
<sequence length="1611" mass="174781">MSFSSRVCIGTFFLLGLAAAHAMAQSVTPQDELRTHIGITAAMPLPDAGAFGEWINPITGELTLSQSEAVQSTNGLPLSLTRSFTPGGSNASLPRTGAFADWQLELPRITTLVLNYPDGHGWQVAGANPYARCSAFGPPPTITSADLQALQADQARAEHQARAQVAGSVQGKALNPDAIDPAVWWQGYQLVLPEQGSQEVLKRAAGNTLKPGDTLNYPLVTSRQWQISCLAQTDNDEPGEAFVAIAPNGTSYTFNHLVYQAAPDLAVSGLGTFTRQRASMLVTKIQDRFGNTLNFIYDRDRLVSVNSDNELGFNIIYRSDVPTLIDQVVLRPAVPTPRVWTFHYANLGSGRETLIGVTRPDGNQWTYDLQALAEATLHYTGNTTCDALSPFDAAQTFIGTMTDPNGLTEQLTLGGVRHGRSGVANTCNASADFPWVPAQYDTLSLLQRHYSGANIGTPAWSYQYSDAQASPAWTDIVDPDQHVTRFSFSNAADETEGHVLSMEVNRQADGSASRSIRFDYAPANAGPYPASLGSPADTRMNAAALGNMAPLKQRTIMQDGDTYTTQWKDFNAFAQPTQIHRGNNIAGQTPLDVSVSYVNSSTPWVLGLVGKVTDLANNTVMHENHYDAVRLTLDQANRFGLKQVSYTYNARGLLESSTDGNGLTTHYDNYVLGQPGLITYPDGSSESRNFDAFGNTASFTNRAGVTTTNDYDIMGRITRRGAPKGDGVAWSDTFYRYLYAETPDTGIQGPHWRYGVTRGDSDTITDNDALMRPVLNSSRPGPLGTASFISQSQAYDWRGNAVFSSYPLRDSPSLGLLTQGVHIDYDPLGRAVASHQDSEQGQLTTTQIYLSGARVQTTDPKGATVTTSYQVMDTPSLGDVLRVDAPEGVTQVITRNAYGMPLSITQSGTYQNGQISATRQYVYDGAMRLCRSIQPEIGSTVFDYDTGSRLAWSAQGLAINGAGCGREQVNDAAKTVRNYDAMNNVLSVAYPAGTLSSRFTYDVLGRLASADTGLSRWTYAYNLLGLPTSETLIVDGLAYNLQYGYNANGDLANITYPDGRIVNQSPDAWGRPTQAGDFANAARYLPNGELEYFKYGNGIEYFTEQNARQLPRNLSYALPNGNLLFSQDFSYDANGNLTRADDLAEGSNSQRQFGYDSLNRLTRATAPSPSDAETYSYDPLNNIRSITADTGLQRGFNYDPFNHLNSAVGSDGQTHQFTYDNRGNAIQRDSTPFTFDFANRLTEVSGRESYIYDAFGRRVLKTRLGVGGNKSYYVYDHNGRLILQRDNDVASTETDFIYLGGMLVAQATTRKHDLPGAISFAPGSPSAGTYNVAWGVSEGATTYELEEQYDDGIWTQVYRGPQSNVSYTDRQGGTYLYRVRACSSTCGGWVISSPMGVTPAAINGWQGIHVPAGVQHGAYTISWDPTVSATSYDVDEYDDADWRGGHRVASDLTSNSLQLPGSTNGFYRYRVLAKNVYGGRTWSENSQDVQVELIPSGPPEMPPITTPKPPFDYPVSKYPVNINLSWDAVARASRYEISINDSPAAATGATSYTAALPGYGTWVIGVRACNEDGCSNFSKWGPISTHLPGQPGGPVSVPGVSATHANRASNP</sequence>
<evidence type="ECO:0000259" key="4">
    <source>
        <dbReference type="Pfam" id="PF25023"/>
    </source>
</evidence>
<dbReference type="InterPro" id="IPR031325">
    <property type="entry name" value="RHS_repeat"/>
</dbReference>
<dbReference type="PANTHER" id="PTHR32305:SF15">
    <property type="entry name" value="PROTEIN RHSA-RELATED"/>
    <property type="match status" value="1"/>
</dbReference>
<feature type="region of interest" description="Disordered" evidence="2">
    <location>
        <begin position="1588"/>
        <end position="1611"/>
    </location>
</feature>
<dbReference type="InterPro" id="IPR056823">
    <property type="entry name" value="TEN-like_YD-shell"/>
</dbReference>
<gene>
    <name evidence="5" type="ORF">ISP15_08610</name>
</gene>
<comment type="caution">
    <text evidence="5">The sequence shown here is derived from an EMBL/GenBank/DDBJ whole genome shotgun (WGS) entry which is preliminary data.</text>
</comment>
<dbReference type="EMBL" id="JADIKJ010000008">
    <property type="protein sequence ID" value="MFK2900395.1"/>
    <property type="molecule type" value="Genomic_DNA"/>
</dbReference>
<evidence type="ECO:0000256" key="2">
    <source>
        <dbReference type="SAM" id="MobiDB-lite"/>
    </source>
</evidence>
<dbReference type="RefSeq" id="WP_404546854.1">
    <property type="nucleotide sequence ID" value="NZ_JADIKJ010000008.1"/>
</dbReference>
<proteinExistence type="predicted"/>
<dbReference type="Pfam" id="PF25023">
    <property type="entry name" value="TEN_YD-shell"/>
    <property type="match status" value="1"/>
</dbReference>
<evidence type="ECO:0000256" key="3">
    <source>
        <dbReference type="SAM" id="SignalP"/>
    </source>
</evidence>
<dbReference type="PANTHER" id="PTHR32305">
    <property type="match status" value="1"/>
</dbReference>
<evidence type="ECO:0000313" key="5">
    <source>
        <dbReference type="EMBL" id="MFK2900395.1"/>
    </source>
</evidence>
<keyword evidence="3" id="KW-0732">Signal</keyword>
<dbReference type="Proteomes" id="UP001620461">
    <property type="component" value="Unassembled WGS sequence"/>
</dbReference>
<dbReference type="InterPro" id="IPR050708">
    <property type="entry name" value="T6SS_VgrG/RHS"/>
</dbReference>
<protein>
    <submittedName>
        <fullName evidence="5">RHS repeat protein</fullName>
    </submittedName>
</protein>
<reference evidence="5 6" key="1">
    <citation type="submission" date="2020-10" db="EMBL/GenBank/DDBJ databases">
        <title>Phylogeny of dyella-like bacteria.</title>
        <authorList>
            <person name="Fu J."/>
        </authorList>
    </citation>
    <scope>NUCLEOTIDE SEQUENCE [LARGE SCALE GENOMIC DNA]</scope>
    <source>
        <strain evidence="5 6">JP1</strain>
    </source>
</reference>
<dbReference type="Gene3D" id="2.60.40.10">
    <property type="entry name" value="Immunoglobulins"/>
    <property type="match status" value="1"/>
</dbReference>
<evidence type="ECO:0000256" key="1">
    <source>
        <dbReference type="ARBA" id="ARBA00022737"/>
    </source>
</evidence>
<keyword evidence="6" id="KW-1185">Reference proteome</keyword>
<feature type="signal peptide" evidence="3">
    <location>
        <begin position="1"/>
        <end position="24"/>
    </location>
</feature>
<accession>A0ABW8JKU6</accession>
<dbReference type="Gene3D" id="2.180.10.10">
    <property type="entry name" value="RHS repeat-associated core"/>
    <property type="match status" value="3"/>
</dbReference>
<evidence type="ECO:0000313" key="6">
    <source>
        <dbReference type="Proteomes" id="UP001620461"/>
    </source>
</evidence>
<dbReference type="InterPro" id="IPR013783">
    <property type="entry name" value="Ig-like_fold"/>
</dbReference>
<organism evidence="5 6">
    <name type="scientific">Dyella jejuensis</name>
    <dbReference type="NCBI Taxonomy" id="1432009"/>
    <lineage>
        <taxon>Bacteria</taxon>
        <taxon>Pseudomonadati</taxon>
        <taxon>Pseudomonadota</taxon>
        <taxon>Gammaproteobacteria</taxon>
        <taxon>Lysobacterales</taxon>
        <taxon>Rhodanobacteraceae</taxon>
        <taxon>Dyella</taxon>
    </lineage>
</organism>
<feature type="chain" id="PRO_5045381057" evidence="3">
    <location>
        <begin position="25"/>
        <end position="1611"/>
    </location>
</feature>
<feature type="domain" description="Teneurin-like YD-shell" evidence="4">
    <location>
        <begin position="1122"/>
        <end position="1276"/>
    </location>
</feature>